<feature type="compositionally biased region" description="Basic and acidic residues" evidence="8">
    <location>
        <begin position="22"/>
        <end position="33"/>
    </location>
</feature>
<feature type="compositionally biased region" description="Low complexity" evidence="8">
    <location>
        <begin position="272"/>
        <end position="285"/>
    </location>
</feature>
<proteinExistence type="inferred from homology"/>
<dbReference type="Gene3D" id="2.40.50.140">
    <property type="entry name" value="Nucleic acid-binding proteins"/>
    <property type="match status" value="1"/>
</dbReference>
<evidence type="ECO:0000256" key="7">
    <source>
        <dbReference type="PROSITE-ProRule" id="PRU00117"/>
    </source>
</evidence>
<dbReference type="InterPro" id="IPR036345">
    <property type="entry name" value="ExoRNase_PH_dom2_sf"/>
</dbReference>
<dbReference type="Pfam" id="PF00575">
    <property type="entry name" value="S1"/>
    <property type="match status" value="1"/>
</dbReference>
<dbReference type="Gene3D" id="3.30.1370.10">
    <property type="entry name" value="K Homology domain, type 1"/>
    <property type="match status" value="1"/>
</dbReference>
<feature type="region of interest" description="Disordered" evidence="8">
    <location>
        <begin position="21"/>
        <end position="44"/>
    </location>
</feature>
<organism evidence="10 11">
    <name type="scientific">Discostella pseudostelligera</name>
    <dbReference type="NCBI Taxonomy" id="259834"/>
    <lineage>
        <taxon>Eukaryota</taxon>
        <taxon>Sar</taxon>
        <taxon>Stramenopiles</taxon>
        <taxon>Ochrophyta</taxon>
        <taxon>Bacillariophyta</taxon>
        <taxon>Coscinodiscophyceae</taxon>
        <taxon>Thalassiosirophycidae</taxon>
        <taxon>Stephanodiscales</taxon>
        <taxon>Stephanodiscaceae</taxon>
        <taxon>Discostella</taxon>
    </lineage>
</organism>
<evidence type="ECO:0000313" key="10">
    <source>
        <dbReference type="EMBL" id="KAL3760834.1"/>
    </source>
</evidence>
<name>A0ABD3M9Y2_9STRA</name>
<dbReference type="SMART" id="SM00322">
    <property type="entry name" value="KH"/>
    <property type="match status" value="1"/>
</dbReference>
<feature type="compositionally biased region" description="Low complexity" evidence="8">
    <location>
        <begin position="221"/>
        <end position="237"/>
    </location>
</feature>
<dbReference type="Proteomes" id="UP001530293">
    <property type="component" value="Unassembled WGS sequence"/>
</dbReference>
<keyword evidence="3" id="KW-0808">Transferase</keyword>
<evidence type="ECO:0000256" key="1">
    <source>
        <dbReference type="ARBA" id="ARBA00007404"/>
    </source>
</evidence>
<dbReference type="SUPFAM" id="SSF50249">
    <property type="entry name" value="Nucleic acid-binding proteins"/>
    <property type="match status" value="1"/>
</dbReference>
<dbReference type="PANTHER" id="PTHR11252">
    <property type="entry name" value="POLYRIBONUCLEOTIDE NUCLEOTIDYLTRANSFERASE"/>
    <property type="match status" value="1"/>
</dbReference>
<dbReference type="FunFam" id="3.30.1370.10:FF:000001">
    <property type="entry name" value="Polyribonucleotide nucleotidyltransferase"/>
    <property type="match status" value="1"/>
</dbReference>
<keyword evidence="11" id="KW-1185">Reference proteome</keyword>
<dbReference type="PROSITE" id="PS50126">
    <property type="entry name" value="S1"/>
    <property type="match status" value="1"/>
</dbReference>
<feature type="compositionally biased region" description="Low complexity" evidence="8">
    <location>
        <begin position="171"/>
        <end position="189"/>
    </location>
</feature>
<accession>A0ABD3M9Y2</accession>
<evidence type="ECO:0000256" key="4">
    <source>
        <dbReference type="ARBA" id="ARBA00022695"/>
    </source>
</evidence>
<dbReference type="GO" id="GO:0003723">
    <property type="term" value="F:RNA binding"/>
    <property type="evidence" value="ECO:0007669"/>
    <property type="project" value="UniProtKB-UniRule"/>
</dbReference>
<sequence length="1342" mass="146472">MNSMKKSMELDGQPALTLQKADVQRHAITDESSHQPVVTNSSRNIDDRKAQLSFIKAEQVKYLDEKWPRYKSGQPRKITDQKLLTCQRSLLKDIQHIEAQFLDATIDHSEDGRLTKLLQYKMRDLRALEEYGLTPRVYKRLRESSDKKRFPKILRERQMAFYGQKRSAGARSSSSTVRLSSSSPSTTVKLSRRERARLRDHLSSQPPSSATTEISSDETIDQSSSSSVRSSSSSSSSTVKLSRRERALNRLSSQPSSSATTELSSDEPIDQSSSSSVRSSSSSPSTTVKLSRRERALNRLSSQPSSSSSSSSSTVRLSRGARRRLRDRLSSQPSSSSSSSSSRELSFDETNDSTTNPVKMPPPLQILAPTHEKGWSGVKYPTTQFVRNLITTQADGTILGCSGSTSVLCTVIVDSSSSPSESSSRVVLGDGETNGNINQSMAKSILQNAIDRANAQSGAAFVPLQVEYRQRYHAIGKIPLNKRRRDNSGPLSDEEVLAARVVDRTVRPWLLMGLASSESGTSQHLPDNIVISCEVQSYDPRPACNAEGGQSVWRTHADPTVLAVNSAIAALYQSAYSGSTSTNFPIPSEAAACVKLAIQRDGTSIIDPTPEELQECKFELLYAGTRDRSLMLEFSANGGPPKSEDSNGLISREDPGIPENTVAHAIQLAHDAIIPMIEMQEKLRDEYMKEMEAKVLANDEAICSDEDIARSLGFGVQNRSPSEIGESSADPLLRQNGIDILDEANAFVWSKVQQGALKLFGHPGVDDTNDNHTHESGARIHEGAALLPKQVRGRRENIIQSEIARVLRNEFVPQNVELATIYQLAIESSTCLSSLSGQIHECIMKKAMSDCTKRNFRADGRLGVHVVRPVSAVAPILPDSVHGSALFSRGETQVLCTATLGAPREGMPIIGPYVLSGDISDANKDRGDDDKVPVGSLRFLRNQAEMESDMNTRRVLAGREMTGDSGIFSEVKRAFLHYDFPDFSTGVVRAKAGVSNNRRAIGHGNLAEKAILPVLPHLNDFPYTIRMTSEVTSSNGSSSMASACGSSLALLDAGVPLIAPVAGVSVGLAPGSTDDLLLDITGTEVSCVCCLQVRVTYDLTDSVSLAFIFYVHSNKDHYGDMDFKICGTHGGITAMQLDVKRALDMATITNALHLAREGRRVILHAMEKQCNKSLPGLKPRASLKYTAPRVEIVRFDPNRKRDLVGPGGSVLRQLEDRFDVSLDLSQDGRCLIFGPHSSVSNARNVIMDLVSEVEEGCVYEGTVVEIKDFGAVIELLRNKEGLLHVSELTDTMDKHPGGNLGAVKEHLKVGDKIEVLCTKIDPVQGSIKLSRKGLLRHQSYLR</sequence>
<dbReference type="PANTHER" id="PTHR11252:SF0">
    <property type="entry name" value="POLYRIBONUCLEOTIDE NUCLEOTIDYLTRANSFERASE 1, MITOCHONDRIAL"/>
    <property type="match status" value="1"/>
</dbReference>
<evidence type="ECO:0000256" key="8">
    <source>
        <dbReference type="SAM" id="MobiDB-lite"/>
    </source>
</evidence>
<dbReference type="SUPFAM" id="SSF55666">
    <property type="entry name" value="Ribonuclease PH domain 2-like"/>
    <property type="match status" value="2"/>
</dbReference>
<dbReference type="SUPFAM" id="SSF54211">
    <property type="entry name" value="Ribosomal protein S5 domain 2-like"/>
    <property type="match status" value="2"/>
</dbReference>
<dbReference type="Pfam" id="PF01138">
    <property type="entry name" value="RNase_PH"/>
    <property type="match status" value="1"/>
</dbReference>
<dbReference type="CDD" id="cd02393">
    <property type="entry name" value="KH-I_PNPase"/>
    <property type="match status" value="1"/>
</dbReference>
<dbReference type="InterPro" id="IPR003029">
    <property type="entry name" value="S1_domain"/>
</dbReference>
<dbReference type="InterPro" id="IPR036612">
    <property type="entry name" value="KH_dom_type_1_sf"/>
</dbReference>
<evidence type="ECO:0000256" key="5">
    <source>
        <dbReference type="ARBA" id="ARBA00022884"/>
    </source>
</evidence>
<dbReference type="InterPro" id="IPR027408">
    <property type="entry name" value="PNPase/RNase_PH_dom_sf"/>
</dbReference>
<feature type="region of interest" description="Disordered" evidence="8">
    <location>
        <begin position="161"/>
        <end position="369"/>
    </location>
</feature>
<dbReference type="InterPro" id="IPR020568">
    <property type="entry name" value="Ribosomal_Su5_D2-typ_SF"/>
</dbReference>
<protein>
    <recommendedName>
        <fullName evidence="2">polyribonucleotide nucleotidyltransferase</fullName>
        <ecNumber evidence="2">2.7.7.8</ecNumber>
    </recommendedName>
    <alternativeName>
        <fullName evidence="6">Polynucleotide phosphorylase 1</fullName>
    </alternativeName>
</protein>
<feature type="compositionally biased region" description="Polar residues" evidence="8">
    <location>
        <begin position="250"/>
        <end position="263"/>
    </location>
</feature>
<keyword evidence="5 7" id="KW-0694">RNA-binding</keyword>
<evidence type="ECO:0000313" key="11">
    <source>
        <dbReference type="Proteomes" id="UP001530293"/>
    </source>
</evidence>
<dbReference type="GO" id="GO:0004654">
    <property type="term" value="F:polyribonucleotide nucleotidyltransferase activity"/>
    <property type="evidence" value="ECO:0007669"/>
    <property type="project" value="UniProtKB-EC"/>
</dbReference>
<gene>
    <name evidence="10" type="ORF">ACHAWU_007900</name>
</gene>
<feature type="compositionally biased region" description="Low complexity" evidence="8">
    <location>
        <begin position="330"/>
        <end position="344"/>
    </location>
</feature>
<dbReference type="EMBL" id="JALLBG020000171">
    <property type="protein sequence ID" value="KAL3760834.1"/>
    <property type="molecule type" value="Genomic_DNA"/>
</dbReference>
<feature type="region of interest" description="Disordered" evidence="8">
    <location>
        <begin position="637"/>
        <end position="656"/>
    </location>
</feature>
<evidence type="ECO:0000256" key="3">
    <source>
        <dbReference type="ARBA" id="ARBA00022679"/>
    </source>
</evidence>
<dbReference type="PROSITE" id="PS50084">
    <property type="entry name" value="KH_TYPE_1"/>
    <property type="match status" value="1"/>
</dbReference>
<dbReference type="FunFam" id="2.40.50.140:FF:000189">
    <property type="entry name" value="Polyribonucleotide nucleotidyltransferase, putative"/>
    <property type="match status" value="1"/>
</dbReference>
<feature type="domain" description="S1 motif" evidence="9">
    <location>
        <begin position="1256"/>
        <end position="1332"/>
    </location>
</feature>
<dbReference type="InterPro" id="IPR012340">
    <property type="entry name" value="NA-bd_OB-fold"/>
</dbReference>
<dbReference type="InterPro" id="IPR001247">
    <property type="entry name" value="ExoRNase_PH_dom1"/>
</dbReference>
<keyword evidence="4" id="KW-0548">Nucleotidyltransferase</keyword>
<feature type="compositionally biased region" description="Polar residues" evidence="8">
    <location>
        <begin position="34"/>
        <end position="43"/>
    </location>
</feature>
<dbReference type="Gene3D" id="3.30.230.70">
    <property type="entry name" value="GHMP Kinase, N-terminal domain"/>
    <property type="match status" value="4"/>
</dbReference>
<dbReference type="EC" id="2.7.7.8" evidence="2"/>
<comment type="similarity">
    <text evidence="1">Belongs to the polyribonucleotide nucleotidyltransferase family.</text>
</comment>
<dbReference type="SMART" id="SM00316">
    <property type="entry name" value="S1"/>
    <property type="match status" value="1"/>
</dbReference>
<evidence type="ECO:0000256" key="2">
    <source>
        <dbReference type="ARBA" id="ARBA00012416"/>
    </source>
</evidence>
<reference evidence="10 11" key="1">
    <citation type="submission" date="2024-10" db="EMBL/GenBank/DDBJ databases">
        <title>Updated reference genomes for cyclostephanoid diatoms.</title>
        <authorList>
            <person name="Roberts W.R."/>
            <person name="Alverson A.J."/>
        </authorList>
    </citation>
    <scope>NUCLEOTIDE SEQUENCE [LARGE SCALE GENOMIC DNA]</scope>
    <source>
        <strain evidence="10 11">AJA232-27</strain>
    </source>
</reference>
<dbReference type="SUPFAM" id="SSF54791">
    <property type="entry name" value="Eukaryotic type KH-domain (KH-domain type I)"/>
    <property type="match status" value="1"/>
</dbReference>
<feature type="compositionally biased region" description="Low complexity" evidence="8">
    <location>
        <begin position="301"/>
        <end position="318"/>
    </location>
</feature>
<dbReference type="InterPro" id="IPR012162">
    <property type="entry name" value="PNPase"/>
</dbReference>
<feature type="compositionally biased region" description="Polar residues" evidence="8">
    <location>
        <begin position="203"/>
        <end position="212"/>
    </location>
</feature>
<evidence type="ECO:0000259" key="9">
    <source>
        <dbReference type="PROSITE" id="PS50126"/>
    </source>
</evidence>
<comment type="caution">
    <text evidence="10">The sequence shown here is derived from an EMBL/GenBank/DDBJ whole genome shotgun (WGS) entry which is preliminary data.</text>
</comment>
<evidence type="ECO:0000256" key="6">
    <source>
        <dbReference type="ARBA" id="ARBA00031451"/>
    </source>
</evidence>
<feature type="compositionally biased region" description="Basic and acidic residues" evidence="8">
    <location>
        <begin position="191"/>
        <end position="202"/>
    </location>
</feature>
<dbReference type="InterPro" id="IPR004087">
    <property type="entry name" value="KH_dom"/>
</dbReference>